<evidence type="ECO:0000313" key="3">
    <source>
        <dbReference type="Proteomes" id="UP001597260"/>
    </source>
</evidence>
<feature type="region of interest" description="Disordered" evidence="1">
    <location>
        <begin position="544"/>
        <end position="600"/>
    </location>
</feature>
<feature type="region of interest" description="Disordered" evidence="1">
    <location>
        <begin position="1202"/>
        <end position="1228"/>
    </location>
</feature>
<feature type="compositionally biased region" description="Basic and acidic residues" evidence="1">
    <location>
        <begin position="1218"/>
        <end position="1228"/>
    </location>
</feature>
<feature type="region of interest" description="Disordered" evidence="1">
    <location>
        <begin position="1365"/>
        <end position="1407"/>
    </location>
</feature>
<feature type="region of interest" description="Disordered" evidence="1">
    <location>
        <begin position="1115"/>
        <end position="1137"/>
    </location>
</feature>
<feature type="compositionally biased region" description="Basic and acidic residues" evidence="1">
    <location>
        <begin position="570"/>
        <end position="579"/>
    </location>
</feature>
<feature type="region of interest" description="Disordered" evidence="1">
    <location>
        <begin position="1561"/>
        <end position="1612"/>
    </location>
</feature>
<reference evidence="3" key="1">
    <citation type="journal article" date="2019" name="Int. J. Syst. Evol. Microbiol.">
        <title>The Global Catalogue of Microorganisms (GCM) 10K type strain sequencing project: providing services to taxonomists for standard genome sequencing and annotation.</title>
        <authorList>
            <consortium name="The Broad Institute Genomics Platform"/>
            <consortium name="The Broad Institute Genome Sequencing Center for Infectious Disease"/>
            <person name="Wu L."/>
            <person name="Ma J."/>
        </authorList>
    </citation>
    <scope>NUCLEOTIDE SEQUENCE [LARGE SCALE GENOMIC DNA]</scope>
    <source>
        <strain evidence="3">JCM 31037</strain>
    </source>
</reference>
<evidence type="ECO:0000256" key="1">
    <source>
        <dbReference type="SAM" id="MobiDB-lite"/>
    </source>
</evidence>
<feature type="region of interest" description="Disordered" evidence="1">
    <location>
        <begin position="792"/>
        <end position="901"/>
    </location>
</feature>
<protein>
    <recommendedName>
        <fullName evidence="4">DUF4347 domain-containing protein</fullName>
    </recommendedName>
</protein>
<feature type="region of interest" description="Disordered" evidence="1">
    <location>
        <begin position="1"/>
        <end position="52"/>
    </location>
</feature>
<keyword evidence="3" id="KW-1185">Reference proteome</keyword>
<organism evidence="2 3">
    <name type="scientific">Micromonospora sonneratiae</name>
    <dbReference type="NCBI Taxonomy" id="1184706"/>
    <lineage>
        <taxon>Bacteria</taxon>
        <taxon>Bacillati</taxon>
        <taxon>Actinomycetota</taxon>
        <taxon>Actinomycetes</taxon>
        <taxon>Micromonosporales</taxon>
        <taxon>Micromonosporaceae</taxon>
        <taxon>Micromonospora</taxon>
    </lineage>
</organism>
<sequence>PTPDNPDGDTPADRSNDVEQERGAGSPVRTPDPTHTTSPIPDSGFVPDGRPTHLWDVLPGEFQDAARAVSPTDFGSGAVVDVRPEGPFVRVETRDGQVHLFQPEVGHGLSNVSETAVRSGTAADPHLVRVNHRVASEQLARTWVHVISETVQTTAAAQRPEPQGLVRRMASSIGRLFGLSDPPSRTLTPEIDPHTTARLDERRHLLREFEHARSPEEQLRLQREIAAVDRELANLGHPTHDLPHVDPVHQPVADPPAPPPESANDHIWQDPPWQREGRQPSLDELIPTTNAEVDRWTPAVREEFARQFDGQTFGDMRVRMDLSDPNSVSVYRNSVTVRLDVVHAENGYAGHVIRTFSRAADGSLYVEHNSLGLNERAQGQGFAGRFNRFLEDWYRYSGVSHIEVHASRSVGGYAWARAGFDWAPNTEHRANAVLDRLRGEIGMLDSDAALVERWLTGDQSAGIGHLRQEYGIDDPQALATELRRQQTAGQQILDRAANNTFGSADYPTPNEIARAGWNGQTGPDASWVGKRALLGSDWKGVKPISDGVPLHPRSEHTPSATQDGPVGGDHVQRPDDGTGHTHTASPIEGTDFVPDGRPGHLPDVTHAELQWAATQVVPHDFATEGVVRVQPEGDLIRVDTADGRTTYFRPQVGQGLHNLAETTVRAGTPEDPHLTLVNHRVAGDQLARTWVHEITETLHVQSAQAQRPQPQGMVRNLVDRIGQAFGRHDPSAQTPGDGIDPHTHARLNERNLLLRQLRTAGSFADQLVIRQELMGVDRDLANLGYPVHTLPDLPSTGPGSSSVTAPPWHVGAPPGAGTQPVNPFLRPDAPTPGYDAPGPGHYPPGPGHYAPTPSHDAPSPSYDAPGPTPGHDVPGQTPGHDLPRTDPPPWEGSAEPPSAADLLPRTDAQADAWANAIRSVLHDRLSGFEHGGMRSSLDLSDSMSVTVFRDGIVIRPEIMRPGGGRVGEIAFELRRDHDGIVARYSSFHMNDSLQGHGFIGEFTRHMEQWFQDAGVSRIEVRAASTVGGYAWARAGFDWSPGAQHHAENVLGRLRDEISRLDGEVELVHRWQAGDTTVDIDAVRSRYQGDSPSALLDEMSRQREAATEILDRAGRHRFGEPGYPTPGEVSQAGWNGQRGPEASWLGKRVMLESLWEGVKPLGAQADGAAHAAGPARSDLVGDGQSRRVADALDLAARHEPGISRAVDEAAAAGGGSRPEQVRPHEDPEAVRRRVVDEVAESRPGRPGSEVGVRSRLRYSVEFPSDRYADGVRRTVDDLVARGYQPVRLVDGWASGDVGGVVGHWRDPSTGQEFHVRLDTPESRAAHDAVRDWQEARRSGADPDRLRDLFDRRQDALSRVRVPEGVEGIRLPEVHPSADTGPAGAHRAPEQSTPEGPDATPSGRDEPTAWNDERFAQLPLISGTQAILAVRDFMAWTRSGLEFTGDPEMRRHAEALRPENGVLKIALHGLRSGEVVVGQYRMSAGDFARGLAALDRTGRIHLGSQQIRLISCYSGAGDRSPAATVARILGREVTGVTEKMWTYPDGTEVVASPDVHNGRVPRVPADGFERTFGPDGREINPTPPGTTTAPVSQPAGSGGGGRAGPQMHVGGDGR</sequence>
<feature type="region of interest" description="Disordered" evidence="1">
    <location>
        <begin position="239"/>
        <end position="267"/>
    </location>
</feature>
<accession>A0ABW3YNT8</accession>
<proteinExistence type="predicted"/>
<dbReference type="Proteomes" id="UP001597260">
    <property type="component" value="Unassembled WGS sequence"/>
</dbReference>
<gene>
    <name evidence="2" type="ORF">ACFQ4H_34490</name>
</gene>
<comment type="caution">
    <text evidence="2">The sequence shown here is derived from an EMBL/GenBank/DDBJ whole genome shotgun (WGS) entry which is preliminary data.</text>
</comment>
<feature type="compositionally biased region" description="Basic and acidic residues" evidence="1">
    <location>
        <begin position="11"/>
        <end position="22"/>
    </location>
</feature>
<evidence type="ECO:0000313" key="2">
    <source>
        <dbReference type="EMBL" id="MFD1326199.1"/>
    </source>
</evidence>
<name>A0ABW3YNT8_9ACTN</name>
<feature type="non-terminal residue" evidence="2">
    <location>
        <position position="1"/>
    </location>
</feature>
<feature type="region of interest" description="Disordered" evidence="1">
    <location>
        <begin position="1319"/>
        <end position="1339"/>
    </location>
</feature>
<evidence type="ECO:0008006" key="4">
    <source>
        <dbReference type="Google" id="ProtNLM"/>
    </source>
</evidence>
<feature type="non-terminal residue" evidence="2">
    <location>
        <position position="1612"/>
    </location>
</feature>
<dbReference type="EMBL" id="JBHTMP010000134">
    <property type="protein sequence ID" value="MFD1326199.1"/>
    <property type="molecule type" value="Genomic_DNA"/>
</dbReference>